<dbReference type="RefSeq" id="WP_289608216.1">
    <property type="nucleotide sequence ID" value="NZ_JAUDCG010000043.1"/>
</dbReference>
<dbReference type="InterPro" id="IPR032358">
    <property type="entry name" value="DUF4867"/>
</dbReference>
<dbReference type="EMBL" id="JAUDCG010000043">
    <property type="protein sequence ID" value="MDM8157760.1"/>
    <property type="molecule type" value="Genomic_DNA"/>
</dbReference>
<evidence type="ECO:0000313" key="1">
    <source>
        <dbReference type="EMBL" id="MDM8157760.1"/>
    </source>
</evidence>
<evidence type="ECO:0000313" key="2">
    <source>
        <dbReference type="Proteomes" id="UP001529340"/>
    </source>
</evidence>
<sequence>MIRSLQEMNPNVKIHDVGEKGFSRYGRILSYDASAVIDHLAKEEAVFSKLPKARYVTDRADLHDFSLFSTIQKEIYGELAIQVGVVQGRNQYATGTEFHQGSEVNIAVTDCLLVLGDRAVLVANGSVDISQMEVYFVKKGTVLEIYDSTLHYTPIETDANGFSLVVVLIEGTNTDIDAEAGSMLTKKNKWYVCHASQTQKIEQGAVAGLTGALLKIEHA</sequence>
<proteinExistence type="predicted"/>
<reference evidence="1" key="1">
    <citation type="submission" date="2023-06" db="EMBL/GenBank/DDBJ databases">
        <title>Identification and characterization of horizontal gene transfer across gut microbiota members of farm animals based on homology search.</title>
        <authorList>
            <person name="Schwarzerova J."/>
            <person name="Nykrynova M."/>
            <person name="Jureckova K."/>
            <person name="Cejkova D."/>
            <person name="Rychlik I."/>
        </authorList>
    </citation>
    <scope>NUCLEOTIDE SEQUENCE</scope>
    <source>
        <strain evidence="1">ET39</strain>
    </source>
</reference>
<keyword evidence="2" id="KW-1185">Reference proteome</keyword>
<name>A0ABT7UDQ0_9FIRM</name>
<gene>
    <name evidence="1" type="ORF">QUV96_08935</name>
</gene>
<reference evidence="1" key="2">
    <citation type="submission" date="2023-06" db="EMBL/GenBank/DDBJ databases">
        <authorList>
            <person name="Zeman M."/>
            <person name="Kubasova T."/>
            <person name="Jahodarova E."/>
            <person name="Nykrynova M."/>
            <person name="Rychlik I."/>
        </authorList>
    </citation>
    <scope>NUCLEOTIDE SEQUENCE</scope>
    <source>
        <strain evidence="1">ET39</strain>
    </source>
</reference>
<protein>
    <submittedName>
        <fullName evidence="1">DUF4867 family protein</fullName>
    </submittedName>
</protein>
<comment type="caution">
    <text evidence="1">The sequence shown here is derived from an EMBL/GenBank/DDBJ whole genome shotgun (WGS) entry which is preliminary data.</text>
</comment>
<dbReference type="Pfam" id="PF16161">
    <property type="entry name" value="DUF4867"/>
    <property type="match status" value="1"/>
</dbReference>
<accession>A0ABT7UDQ0</accession>
<dbReference type="Proteomes" id="UP001529340">
    <property type="component" value="Unassembled WGS sequence"/>
</dbReference>
<organism evidence="1 2">
    <name type="scientific">Amedibacillus dolichus</name>
    <dbReference type="NCBI Taxonomy" id="31971"/>
    <lineage>
        <taxon>Bacteria</taxon>
        <taxon>Bacillati</taxon>
        <taxon>Bacillota</taxon>
        <taxon>Erysipelotrichia</taxon>
        <taxon>Erysipelotrichales</taxon>
        <taxon>Erysipelotrichaceae</taxon>
        <taxon>Amedibacillus</taxon>
    </lineage>
</organism>